<dbReference type="InterPro" id="IPR002347">
    <property type="entry name" value="SDR_fam"/>
</dbReference>
<dbReference type="Gene3D" id="3.40.50.720">
    <property type="entry name" value="NAD(P)-binding Rossmann-like Domain"/>
    <property type="match status" value="1"/>
</dbReference>
<name>A0ABM9GIA7_9GAMM</name>
<dbReference type="EC" id="1.1.1.385" evidence="4"/>
<dbReference type="PROSITE" id="PS00061">
    <property type="entry name" value="ADH_SHORT"/>
    <property type="match status" value="1"/>
</dbReference>
<protein>
    <submittedName>
        <fullName evidence="4">Dihydroanticapsin 7-dehydrogenase</fullName>
        <ecNumber evidence="4">1.1.1.385</ecNumber>
    </submittedName>
</protein>
<dbReference type="SMART" id="SM00822">
    <property type="entry name" value="PKS_KR"/>
    <property type="match status" value="1"/>
</dbReference>
<proteinExistence type="inferred from homology"/>
<accession>A0ABM9GIA7</accession>
<evidence type="ECO:0000256" key="2">
    <source>
        <dbReference type="ARBA" id="ARBA00023002"/>
    </source>
</evidence>
<comment type="caution">
    <text evidence="4">The sequence shown here is derived from an EMBL/GenBank/DDBJ whole genome shotgun (WGS) entry which is preliminary data.</text>
</comment>
<keyword evidence="2 4" id="KW-0560">Oxidoreductase</keyword>
<dbReference type="Pfam" id="PF13561">
    <property type="entry name" value="adh_short_C2"/>
    <property type="match status" value="1"/>
</dbReference>
<evidence type="ECO:0000259" key="3">
    <source>
        <dbReference type="SMART" id="SM00822"/>
    </source>
</evidence>
<organism evidence="4 5">
    <name type="scientific">Pseudoalteromonas holothuriae</name>
    <dbReference type="NCBI Taxonomy" id="2963714"/>
    <lineage>
        <taxon>Bacteria</taxon>
        <taxon>Pseudomonadati</taxon>
        <taxon>Pseudomonadota</taxon>
        <taxon>Gammaproteobacteria</taxon>
        <taxon>Alteromonadales</taxon>
        <taxon>Pseudoalteromonadaceae</taxon>
        <taxon>Pseudoalteromonas</taxon>
    </lineage>
</organism>
<dbReference type="InterPro" id="IPR020904">
    <property type="entry name" value="Sc_DH/Rdtase_CS"/>
</dbReference>
<feature type="domain" description="Ketoreductase" evidence="3">
    <location>
        <begin position="11"/>
        <end position="189"/>
    </location>
</feature>
<dbReference type="EMBL" id="CAMAPD010000008">
    <property type="protein sequence ID" value="CAH9059416.1"/>
    <property type="molecule type" value="Genomic_DNA"/>
</dbReference>
<dbReference type="CDD" id="cd05233">
    <property type="entry name" value="SDR_c"/>
    <property type="match status" value="1"/>
</dbReference>
<dbReference type="InterPro" id="IPR036291">
    <property type="entry name" value="NAD(P)-bd_dom_sf"/>
</dbReference>
<dbReference type="GO" id="GO:0016491">
    <property type="term" value="F:oxidoreductase activity"/>
    <property type="evidence" value="ECO:0007669"/>
    <property type="project" value="UniProtKB-KW"/>
</dbReference>
<evidence type="ECO:0000313" key="5">
    <source>
        <dbReference type="Proteomes" id="UP001152485"/>
    </source>
</evidence>
<dbReference type="InterPro" id="IPR057326">
    <property type="entry name" value="KR_dom"/>
</dbReference>
<reference evidence="4 5" key="1">
    <citation type="submission" date="2022-07" db="EMBL/GenBank/DDBJ databases">
        <authorList>
            <person name="Criscuolo A."/>
        </authorList>
    </citation>
    <scope>NUCLEOTIDE SEQUENCE [LARGE SCALE GENOMIC DNA]</scope>
    <source>
        <strain evidence="5">CIP 111951</strain>
    </source>
</reference>
<comment type="similarity">
    <text evidence="1">Belongs to the short-chain dehydrogenases/reductases (SDR) family.</text>
</comment>
<evidence type="ECO:0000313" key="4">
    <source>
        <dbReference type="EMBL" id="CAH9059416.1"/>
    </source>
</evidence>
<dbReference type="PANTHER" id="PTHR43477:SF1">
    <property type="entry name" value="DIHYDROANTICAPSIN 7-DEHYDROGENASE"/>
    <property type="match status" value="1"/>
</dbReference>
<dbReference type="PRINTS" id="PR00081">
    <property type="entry name" value="GDHRDH"/>
</dbReference>
<evidence type="ECO:0000256" key="1">
    <source>
        <dbReference type="ARBA" id="ARBA00006484"/>
    </source>
</evidence>
<dbReference type="Proteomes" id="UP001152485">
    <property type="component" value="Unassembled WGS sequence"/>
</dbReference>
<dbReference type="SUPFAM" id="SSF51735">
    <property type="entry name" value="NAD(P)-binding Rossmann-fold domains"/>
    <property type="match status" value="1"/>
</dbReference>
<dbReference type="InterPro" id="IPR051122">
    <property type="entry name" value="SDR_DHRS6-like"/>
</dbReference>
<sequence length="254" mass="27514">MYMERNRFEGKNVLVVGGNSGIGLAAAHAFSAERANVIICGRNEETLRSSAMAIGNGTLAYQCDVSDVEQIKNLAETIKSDCGYIDVLFFSSGRCSFCSIDKVTEEDWHWVMDTNLKGMFFTIQAMLPLMPNPSSIVLAGSIAGRLPGASAPVYAASKAGIRSFARSLAADFIDRGIRVNVVSPGPTDTPAYKHARRHNNEDPVAIMERETQDIPMKRLARPEEVANAVLFLASSDSSFTTGTEFLVDGGEVYC</sequence>
<gene>
    <name evidence="4" type="primary">bacC</name>
    <name evidence="4" type="ORF">PSECIP111951_02069</name>
</gene>
<dbReference type="PANTHER" id="PTHR43477">
    <property type="entry name" value="DIHYDROANTICAPSIN 7-DEHYDROGENASE"/>
    <property type="match status" value="1"/>
</dbReference>